<accession>A0A0J5FTC4</accession>
<dbReference type="RefSeq" id="WP_047962933.1">
    <property type="nucleotide sequence ID" value="NZ_CAWMBG010000050.1"/>
</dbReference>
<feature type="transmembrane region" description="Helical" evidence="1">
    <location>
        <begin position="168"/>
        <end position="190"/>
    </location>
</feature>
<evidence type="ECO:0000313" key="3">
    <source>
        <dbReference type="Proteomes" id="UP000036277"/>
    </source>
</evidence>
<keyword evidence="1" id="KW-0812">Transmembrane</keyword>
<name>A0A0J5FTC4_9GAMM</name>
<protein>
    <submittedName>
        <fullName evidence="2">Uncharacterized protein</fullName>
    </submittedName>
</protein>
<keyword evidence="3" id="KW-1185">Reference proteome</keyword>
<dbReference type="PATRIC" id="fig|880157.4.peg.1782"/>
<feature type="transmembrane region" description="Helical" evidence="1">
    <location>
        <begin position="12"/>
        <end position="34"/>
    </location>
</feature>
<dbReference type="AlphaFoldDB" id="A0A0J5FTC4"/>
<dbReference type="OrthoDB" id="6443369at2"/>
<gene>
    <name evidence="2" type="ORF">AB204_08425</name>
</gene>
<organism evidence="2 3">
    <name type="scientific">Xenorhabdus khoisanae</name>
    <dbReference type="NCBI Taxonomy" id="880157"/>
    <lineage>
        <taxon>Bacteria</taxon>
        <taxon>Pseudomonadati</taxon>
        <taxon>Pseudomonadota</taxon>
        <taxon>Gammaproteobacteria</taxon>
        <taxon>Enterobacterales</taxon>
        <taxon>Morganellaceae</taxon>
        <taxon>Xenorhabdus</taxon>
    </lineage>
</organism>
<sequence>MIEYIVKHGNDIVKVLGSIGTFIGIILSVLKKLYADVCVFRERKAIKYIKYLNQYNNYLDEGDKSYLKYAIASEIMFDTTKIKSDRFRKIFIKLKQGGLSAECIANLKKLKTYAVLDSGVVQVKVKPFYYVTYWFEKIFSIYFFALAFVVLIAFLLRVDVFTNTIGGAFDFLLVILSMILFMGIGIYLLVLSPSKYQIKELNDELIQYKIDDVL</sequence>
<keyword evidence="1" id="KW-0472">Membrane</keyword>
<feature type="transmembrane region" description="Helical" evidence="1">
    <location>
        <begin position="138"/>
        <end position="156"/>
    </location>
</feature>
<keyword evidence="1" id="KW-1133">Transmembrane helix</keyword>
<evidence type="ECO:0000256" key="1">
    <source>
        <dbReference type="SAM" id="Phobius"/>
    </source>
</evidence>
<comment type="caution">
    <text evidence="2">The sequence shown here is derived from an EMBL/GenBank/DDBJ whole genome shotgun (WGS) entry which is preliminary data.</text>
</comment>
<reference evidence="2 3" key="1">
    <citation type="submission" date="2015-06" db="EMBL/GenBank/DDBJ databases">
        <title>Draft Whole-Genome Sequence of the Entomopathogenic Bacterium Xenorhabdus khoisanae.</title>
        <authorList>
            <person name="Naidoo S."/>
            <person name="Featherston J."/>
            <person name="Gray V.M."/>
        </authorList>
    </citation>
    <scope>NUCLEOTIDE SEQUENCE [LARGE SCALE GENOMIC DNA]</scope>
    <source>
        <strain evidence="2 3">MCB</strain>
    </source>
</reference>
<dbReference type="EMBL" id="LFCV01000050">
    <property type="protein sequence ID" value="KMJ45516.1"/>
    <property type="molecule type" value="Genomic_DNA"/>
</dbReference>
<evidence type="ECO:0000313" key="2">
    <source>
        <dbReference type="EMBL" id="KMJ45516.1"/>
    </source>
</evidence>
<dbReference type="Proteomes" id="UP000036277">
    <property type="component" value="Unassembled WGS sequence"/>
</dbReference>
<proteinExistence type="predicted"/>